<protein>
    <submittedName>
        <fullName evidence="8">G-protein coupled receptors family 1 profile domain-containing protein</fullName>
    </submittedName>
</protein>
<evidence type="ECO:0000259" key="6">
    <source>
        <dbReference type="PROSITE" id="PS50262"/>
    </source>
</evidence>
<feature type="transmembrane region" description="Helical" evidence="5">
    <location>
        <begin position="149"/>
        <end position="170"/>
    </location>
</feature>
<evidence type="ECO:0000313" key="7">
    <source>
        <dbReference type="Proteomes" id="UP000887569"/>
    </source>
</evidence>
<evidence type="ECO:0000256" key="5">
    <source>
        <dbReference type="SAM" id="Phobius"/>
    </source>
</evidence>
<dbReference type="PRINTS" id="PR00237">
    <property type="entry name" value="GPCRRHODOPSN"/>
</dbReference>
<name>A0A915A4I8_PARUN</name>
<evidence type="ECO:0000256" key="4">
    <source>
        <dbReference type="ARBA" id="ARBA00023136"/>
    </source>
</evidence>
<organism evidence="7 8">
    <name type="scientific">Parascaris univalens</name>
    <name type="common">Nematode worm</name>
    <dbReference type="NCBI Taxonomy" id="6257"/>
    <lineage>
        <taxon>Eukaryota</taxon>
        <taxon>Metazoa</taxon>
        <taxon>Ecdysozoa</taxon>
        <taxon>Nematoda</taxon>
        <taxon>Chromadorea</taxon>
        <taxon>Rhabditida</taxon>
        <taxon>Spirurina</taxon>
        <taxon>Ascaridomorpha</taxon>
        <taxon>Ascaridoidea</taxon>
        <taxon>Ascarididae</taxon>
        <taxon>Parascaris</taxon>
    </lineage>
</organism>
<keyword evidence="7" id="KW-1185">Reference proteome</keyword>
<sequence length="418" mass="47746">NISLVDSCHVLNLSNSQPLWLARPIYGLAAPIIILVTLITNSLVVLVLSHRNLRTPTNHILLAMAVAELMTGLSSCPWFIYYYTLGGFLTDQHEGLNEFWCRFHSYFAVHFPTIFHTTAIWLTVFLAIQRYVYVCVPSMVCKYCNPIRTRQMIAIIVVAALVNELPLMLFQSSVSLKLSQQSRLCIRLYAPLIEQTIGANAFYSIMLCYRAVFIHSVPCALLIVFTGKLFRTINEADRKRSFQSFPSRKTASATRLSLHSSARLMHATTKMLIVVIAIFLLIEIPVALIFLLHFVVVVYGLMPLSMYQPINNLIIIRNFLIILTYPLNFAIYFGMSSSFRLQFRQLFTRKTLYVAAPQSQTSRPPRFSVQLIDIHRIRSPSAVSLLKLWDRRSRQCNSETSTNERICSNQLHPNDAFL</sequence>
<comment type="subcellular location">
    <subcellularLocation>
        <location evidence="1">Membrane</location>
    </subcellularLocation>
</comment>
<dbReference type="CDD" id="cd14978">
    <property type="entry name" value="7tmA_FMRFamide_R-like"/>
    <property type="match status" value="1"/>
</dbReference>
<feature type="transmembrane region" description="Helical" evidence="5">
    <location>
        <begin position="60"/>
        <end position="83"/>
    </location>
</feature>
<evidence type="ECO:0000256" key="1">
    <source>
        <dbReference type="ARBA" id="ARBA00004370"/>
    </source>
</evidence>
<dbReference type="PANTHER" id="PTHR47023:SF1">
    <property type="entry name" value="SEX PEPTIDE RECEPTOR"/>
    <property type="match status" value="1"/>
</dbReference>
<feature type="transmembrane region" description="Helical" evidence="5">
    <location>
        <begin position="25"/>
        <end position="48"/>
    </location>
</feature>
<reference evidence="8" key="1">
    <citation type="submission" date="2022-11" db="UniProtKB">
        <authorList>
            <consortium name="WormBaseParasite"/>
        </authorList>
    </citation>
    <scope>IDENTIFICATION</scope>
</reference>
<feature type="transmembrane region" description="Helical" evidence="5">
    <location>
        <begin position="103"/>
        <end position="128"/>
    </location>
</feature>
<evidence type="ECO:0000256" key="3">
    <source>
        <dbReference type="ARBA" id="ARBA00022989"/>
    </source>
</evidence>
<evidence type="ECO:0000313" key="8">
    <source>
        <dbReference type="WBParaSite" id="PgR001X_g067_t01"/>
    </source>
</evidence>
<evidence type="ECO:0000256" key="2">
    <source>
        <dbReference type="ARBA" id="ARBA00022692"/>
    </source>
</evidence>
<accession>A0A915A4I8</accession>
<dbReference type="Proteomes" id="UP000887569">
    <property type="component" value="Unplaced"/>
</dbReference>
<keyword evidence="4 5" id="KW-0472">Membrane</keyword>
<feature type="transmembrane region" description="Helical" evidence="5">
    <location>
        <begin position="212"/>
        <end position="230"/>
    </location>
</feature>
<dbReference type="InterPro" id="IPR053071">
    <property type="entry name" value="GPCR1-related_rcpt"/>
</dbReference>
<dbReference type="GO" id="GO:0004930">
    <property type="term" value="F:G protein-coupled receptor activity"/>
    <property type="evidence" value="ECO:0007669"/>
    <property type="project" value="InterPro"/>
</dbReference>
<dbReference type="SUPFAM" id="SSF81321">
    <property type="entry name" value="Family A G protein-coupled receptor-like"/>
    <property type="match status" value="1"/>
</dbReference>
<dbReference type="InterPro" id="IPR017452">
    <property type="entry name" value="GPCR_Rhodpsn_7TM"/>
</dbReference>
<keyword evidence="2 5" id="KW-0812">Transmembrane</keyword>
<feature type="transmembrane region" description="Helical" evidence="5">
    <location>
        <begin position="272"/>
        <end position="302"/>
    </location>
</feature>
<keyword evidence="3 5" id="KW-1133">Transmembrane helix</keyword>
<dbReference type="PROSITE" id="PS50262">
    <property type="entry name" value="G_PROTEIN_RECEP_F1_2"/>
    <property type="match status" value="1"/>
</dbReference>
<dbReference type="GO" id="GO:0016020">
    <property type="term" value="C:membrane"/>
    <property type="evidence" value="ECO:0007669"/>
    <property type="project" value="UniProtKB-SubCell"/>
</dbReference>
<dbReference type="PANTHER" id="PTHR47023">
    <property type="entry name" value="SEX PEPTIDE RECEPTOR"/>
    <property type="match status" value="1"/>
</dbReference>
<dbReference type="AlphaFoldDB" id="A0A915A4I8"/>
<proteinExistence type="predicted"/>
<feature type="domain" description="G-protein coupled receptors family 1 profile" evidence="6">
    <location>
        <begin position="40"/>
        <end position="332"/>
    </location>
</feature>
<dbReference type="Gene3D" id="1.20.1070.10">
    <property type="entry name" value="Rhodopsin 7-helix transmembrane proteins"/>
    <property type="match status" value="1"/>
</dbReference>
<dbReference type="WBParaSite" id="PgR001X_g067_t01">
    <property type="protein sequence ID" value="PgR001X_g067_t01"/>
    <property type="gene ID" value="PgR001X_g067"/>
</dbReference>
<feature type="transmembrane region" description="Helical" evidence="5">
    <location>
        <begin position="314"/>
        <end position="335"/>
    </location>
</feature>
<dbReference type="InterPro" id="IPR000276">
    <property type="entry name" value="GPCR_Rhodpsn"/>
</dbReference>
<dbReference type="Pfam" id="PF00001">
    <property type="entry name" value="7tm_1"/>
    <property type="match status" value="1"/>
</dbReference>